<protein>
    <submittedName>
        <fullName evidence="1">Uncharacterized protein</fullName>
    </submittedName>
</protein>
<sequence length="110" mass="12697">MEKSPQVRYRRYLSCFLLLQKWQKPYRSVAMATRQFLSVGLKKPNLRSISRFLVYFRGGSPAISLLDIEIAFYYRAGVELTPAQPPPGRARSRLVVSYDTIRIKAVLTEV</sequence>
<keyword evidence="2" id="KW-1185">Reference proteome</keyword>
<comment type="caution">
    <text evidence="1">The sequence shown here is derived from an EMBL/GenBank/DDBJ whole genome shotgun (WGS) entry which is preliminary data.</text>
</comment>
<dbReference type="EMBL" id="BPLR01020388">
    <property type="protein sequence ID" value="GIX78122.1"/>
    <property type="molecule type" value="Genomic_DNA"/>
</dbReference>
<accession>A0AAV4N013</accession>
<proteinExistence type="predicted"/>
<evidence type="ECO:0000313" key="2">
    <source>
        <dbReference type="Proteomes" id="UP001054945"/>
    </source>
</evidence>
<dbReference type="Proteomes" id="UP001054945">
    <property type="component" value="Unassembled WGS sequence"/>
</dbReference>
<evidence type="ECO:0000313" key="1">
    <source>
        <dbReference type="EMBL" id="GIX78122.1"/>
    </source>
</evidence>
<reference evidence="1 2" key="1">
    <citation type="submission" date="2021-06" db="EMBL/GenBank/DDBJ databases">
        <title>Caerostris extrusa draft genome.</title>
        <authorList>
            <person name="Kono N."/>
            <person name="Arakawa K."/>
        </authorList>
    </citation>
    <scope>NUCLEOTIDE SEQUENCE [LARGE SCALE GENOMIC DNA]</scope>
</reference>
<gene>
    <name evidence="1" type="ORF">CEXT_330121</name>
</gene>
<name>A0AAV4N013_CAEEX</name>
<organism evidence="1 2">
    <name type="scientific">Caerostris extrusa</name>
    <name type="common">Bark spider</name>
    <name type="synonym">Caerostris bankana</name>
    <dbReference type="NCBI Taxonomy" id="172846"/>
    <lineage>
        <taxon>Eukaryota</taxon>
        <taxon>Metazoa</taxon>
        <taxon>Ecdysozoa</taxon>
        <taxon>Arthropoda</taxon>
        <taxon>Chelicerata</taxon>
        <taxon>Arachnida</taxon>
        <taxon>Araneae</taxon>
        <taxon>Araneomorphae</taxon>
        <taxon>Entelegynae</taxon>
        <taxon>Araneoidea</taxon>
        <taxon>Araneidae</taxon>
        <taxon>Caerostris</taxon>
    </lineage>
</organism>
<dbReference type="AlphaFoldDB" id="A0AAV4N013"/>